<keyword evidence="3" id="KW-1185">Reference proteome</keyword>
<name>A0A6S7G0F0_PARCT</name>
<dbReference type="InterPro" id="IPR038948">
    <property type="entry name" value="POLR1D-like"/>
</dbReference>
<keyword evidence="2" id="KW-0804">Transcription</keyword>
<organism evidence="2 3">
    <name type="scientific">Paramuricea clavata</name>
    <name type="common">Red gorgonian</name>
    <name type="synonym">Violescent sea-whip</name>
    <dbReference type="NCBI Taxonomy" id="317549"/>
    <lineage>
        <taxon>Eukaryota</taxon>
        <taxon>Metazoa</taxon>
        <taxon>Cnidaria</taxon>
        <taxon>Anthozoa</taxon>
        <taxon>Octocorallia</taxon>
        <taxon>Malacalcyonacea</taxon>
        <taxon>Plexauridae</taxon>
        <taxon>Paramuricea</taxon>
    </lineage>
</organism>
<feature type="compositionally biased region" description="Basic residues" evidence="1">
    <location>
        <begin position="201"/>
        <end position="225"/>
    </location>
</feature>
<feature type="region of interest" description="Disordered" evidence="1">
    <location>
        <begin position="127"/>
        <end position="225"/>
    </location>
</feature>
<feature type="region of interest" description="Disordered" evidence="1">
    <location>
        <begin position="62"/>
        <end position="109"/>
    </location>
</feature>
<dbReference type="EMBL" id="CACRXK020000472">
    <property type="protein sequence ID" value="CAB3982149.1"/>
    <property type="molecule type" value="Genomic_DNA"/>
</dbReference>
<dbReference type="AlphaFoldDB" id="A0A6S7G0F0"/>
<dbReference type="OrthoDB" id="6352295at2759"/>
<dbReference type="Proteomes" id="UP001152795">
    <property type="component" value="Unassembled WGS sequence"/>
</dbReference>
<evidence type="ECO:0000313" key="3">
    <source>
        <dbReference type="Proteomes" id="UP001152795"/>
    </source>
</evidence>
<protein>
    <submittedName>
        <fullName evidence="2">DNA-directed RNA polymerases I and III subunit RPAC2</fullName>
    </submittedName>
</protein>
<gene>
    <name evidence="2" type="ORF">PACLA_8A067747</name>
</gene>
<accession>A0A6S7G0F0</accession>
<proteinExistence type="predicted"/>
<keyword evidence="2" id="KW-0240">DNA-directed RNA polymerase</keyword>
<evidence type="ECO:0000313" key="2">
    <source>
        <dbReference type="EMBL" id="CAB3982149.1"/>
    </source>
</evidence>
<dbReference type="PANTHER" id="PTHR34769">
    <property type="entry name" value="RCG42593, ISOFORM CRA_A"/>
    <property type="match status" value="1"/>
</dbReference>
<comment type="caution">
    <text evidence="2">The sequence shown here is derived from an EMBL/GenBank/DDBJ whole genome shotgun (WGS) entry which is preliminary data.</text>
</comment>
<dbReference type="GO" id="GO:0000428">
    <property type="term" value="C:DNA-directed RNA polymerase complex"/>
    <property type="evidence" value="ECO:0007669"/>
    <property type="project" value="UniProtKB-KW"/>
</dbReference>
<feature type="compositionally biased region" description="Basic and acidic residues" evidence="1">
    <location>
        <begin position="134"/>
        <end position="200"/>
    </location>
</feature>
<dbReference type="PANTHER" id="PTHR34769:SF1">
    <property type="entry name" value="RNA POLYMERASE I AND III SUBUNIT D"/>
    <property type="match status" value="1"/>
</dbReference>
<feature type="compositionally biased region" description="Basic and acidic residues" evidence="1">
    <location>
        <begin position="63"/>
        <end position="74"/>
    </location>
</feature>
<feature type="compositionally biased region" description="Low complexity" evidence="1">
    <location>
        <begin position="88"/>
        <end position="98"/>
    </location>
</feature>
<reference evidence="2" key="1">
    <citation type="submission" date="2020-04" db="EMBL/GenBank/DDBJ databases">
        <authorList>
            <person name="Alioto T."/>
            <person name="Alioto T."/>
            <person name="Gomez Garrido J."/>
        </authorList>
    </citation>
    <scope>NUCLEOTIDE SEQUENCE</scope>
    <source>
        <strain evidence="2">A484AB</strain>
    </source>
</reference>
<evidence type="ECO:0000256" key="1">
    <source>
        <dbReference type="SAM" id="MobiDB-lite"/>
    </source>
</evidence>
<sequence length="225" mass="26915">MAKNDKNEESDLDRIALEEIIKETKRGKERAETMGPMGWIKCPLVPTNKRFLRNVLMGTLTNQKRDNGMKGIEKKHQRQSLTKDRVRSTSPSSSHNSSGDIKSIERKTNDKYERLEHSYSSFKYSEATCSMQKTSEDKYERNTKDNMTDEQSYDSRSRRYDKEKDNCNKKSKQSRKDDVRERRSYRSPERYDEKPGMERNQRRKHKLDGRKKEHKYHKHTKKRKE</sequence>